<dbReference type="Proteomes" id="UP000753256">
    <property type="component" value="Unassembled WGS sequence"/>
</dbReference>
<keyword evidence="3" id="KW-0100">Branched-chain amino acid biosynthesis</keyword>
<dbReference type="GO" id="GO:0009098">
    <property type="term" value="P:L-leucine biosynthetic process"/>
    <property type="evidence" value="ECO:0007669"/>
    <property type="project" value="UniProtKB-UniRule"/>
</dbReference>
<dbReference type="CDD" id="cd01577">
    <property type="entry name" value="IPMI_Swivel"/>
    <property type="match status" value="1"/>
</dbReference>
<evidence type="ECO:0000256" key="1">
    <source>
        <dbReference type="ARBA" id="ARBA00009869"/>
    </source>
</evidence>
<comment type="caution">
    <text evidence="6">The sequence shown here is derived from an EMBL/GenBank/DDBJ whole genome shotgun (WGS) entry which is preliminary data.</text>
</comment>
<evidence type="ECO:0000313" key="6">
    <source>
        <dbReference type="EMBL" id="HJG36754.1"/>
    </source>
</evidence>
<sequence length="224" mass="23684">MPSPAASALRPTSNRGDGGGLAVPAAHGDSLCRSTRADGSGSIRPRAAFHLHTKKEYAMHFEGTVFKYGRDVDTDVIIPARYLNSSDHAHLAAHAMEDIDPTFHERVQPGDIVVAEENFGCGSSREHAPVALKAAGVSCVIAKSFARIFYRNAINVGLAIMECPEAVDAIADGARVAVDTETGTITNLDTGATFTAEPFPPFIAEIIEAGGLVERTRAKLARGD</sequence>
<dbReference type="PANTHER" id="PTHR43345:SF2">
    <property type="entry name" value="3-ISOPROPYLMALATE DEHYDRATASE SMALL SUBUNIT 1"/>
    <property type="match status" value="1"/>
</dbReference>
<dbReference type="FunFam" id="3.20.19.10:FF:000007">
    <property type="entry name" value="Isopropylmalate/citramalate isomerase small subunit"/>
    <property type="match status" value="1"/>
</dbReference>
<dbReference type="HAMAP" id="MF_01032">
    <property type="entry name" value="LeuD_type2"/>
    <property type="match status" value="1"/>
</dbReference>
<proteinExistence type="inferred from homology"/>
<evidence type="ECO:0000256" key="3">
    <source>
        <dbReference type="HAMAP-Rule" id="MF_01032"/>
    </source>
</evidence>
<dbReference type="InterPro" id="IPR015928">
    <property type="entry name" value="Aconitase/3IPM_dehydase_swvl"/>
</dbReference>
<dbReference type="Pfam" id="PF00694">
    <property type="entry name" value="Aconitase_C"/>
    <property type="match status" value="1"/>
</dbReference>
<comment type="pathway">
    <text evidence="3">Amino-acid biosynthesis; L-leucine biosynthesis; L-leucine from 3-methyl-2-oxobutanoate: step 2/4.</text>
</comment>
<dbReference type="AlphaFoldDB" id="A0A921LSY2"/>
<dbReference type="InterPro" id="IPR000573">
    <property type="entry name" value="AconitaseA/IPMdHydase_ssu_swvl"/>
</dbReference>
<dbReference type="RefSeq" id="WP_273189095.1">
    <property type="nucleotide sequence ID" value="NZ_DYUZ01000010.1"/>
</dbReference>
<organism evidence="6 7">
    <name type="scientific">Enorma phocaeensis</name>
    <dbReference type="NCBI Taxonomy" id="1871019"/>
    <lineage>
        <taxon>Bacteria</taxon>
        <taxon>Bacillati</taxon>
        <taxon>Actinomycetota</taxon>
        <taxon>Coriobacteriia</taxon>
        <taxon>Coriobacteriales</taxon>
        <taxon>Coriobacteriaceae</taxon>
        <taxon>Enorma</taxon>
    </lineage>
</organism>
<comment type="function">
    <text evidence="3">Catalyzes the isomerization between 2-isopropylmalate and 3-isopropylmalate, via the formation of 2-isopropylmaleate.</text>
</comment>
<keyword evidence="2 3" id="KW-0456">Lyase</keyword>
<dbReference type="EMBL" id="DYUZ01000010">
    <property type="protein sequence ID" value="HJG36754.1"/>
    <property type="molecule type" value="Genomic_DNA"/>
</dbReference>
<name>A0A921LSY2_9ACTN</name>
<evidence type="ECO:0000259" key="5">
    <source>
        <dbReference type="Pfam" id="PF00694"/>
    </source>
</evidence>
<dbReference type="GO" id="GO:0003861">
    <property type="term" value="F:3-isopropylmalate dehydratase activity"/>
    <property type="evidence" value="ECO:0007669"/>
    <property type="project" value="UniProtKB-UniRule"/>
</dbReference>
<dbReference type="PANTHER" id="PTHR43345">
    <property type="entry name" value="3-ISOPROPYLMALATE DEHYDRATASE SMALL SUBUNIT 2-RELATED-RELATED"/>
    <property type="match status" value="1"/>
</dbReference>
<dbReference type="InterPro" id="IPR033940">
    <property type="entry name" value="IPMI_Swivel"/>
</dbReference>
<evidence type="ECO:0000256" key="4">
    <source>
        <dbReference type="SAM" id="MobiDB-lite"/>
    </source>
</evidence>
<evidence type="ECO:0000313" key="7">
    <source>
        <dbReference type="Proteomes" id="UP000753256"/>
    </source>
</evidence>
<keyword evidence="3" id="KW-0432">Leucine biosynthesis</keyword>
<dbReference type="InterPro" id="IPR050075">
    <property type="entry name" value="LeuD"/>
</dbReference>
<feature type="region of interest" description="Disordered" evidence="4">
    <location>
        <begin position="1"/>
        <end position="27"/>
    </location>
</feature>
<dbReference type="Gene3D" id="3.20.19.10">
    <property type="entry name" value="Aconitase, domain 4"/>
    <property type="match status" value="1"/>
</dbReference>
<dbReference type="EC" id="4.2.1.33" evidence="3"/>
<dbReference type="SUPFAM" id="SSF52016">
    <property type="entry name" value="LeuD/IlvD-like"/>
    <property type="match status" value="1"/>
</dbReference>
<accession>A0A921LSY2</accession>
<comment type="catalytic activity">
    <reaction evidence="3">
        <text>(2R,3S)-3-isopropylmalate = (2S)-2-isopropylmalate</text>
        <dbReference type="Rhea" id="RHEA:32287"/>
        <dbReference type="ChEBI" id="CHEBI:1178"/>
        <dbReference type="ChEBI" id="CHEBI:35121"/>
        <dbReference type="EC" id="4.2.1.33"/>
    </reaction>
</comment>
<protein>
    <recommendedName>
        <fullName evidence="3">3-isopropylmalate dehydratase small subunit</fullName>
        <ecNumber evidence="3">4.2.1.33</ecNumber>
    </recommendedName>
    <alternativeName>
        <fullName evidence="3">Alpha-IPM isomerase</fullName>
        <shortName evidence="3">IPMI</shortName>
    </alternativeName>
    <alternativeName>
        <fullName evidence="3">Isopropylmalate isomerase</fullName>
    </alternativeName>
</protein>
<reference evidence="6" key="2">
    <citation type="submission" date="2021-09" db="EMBL/GenBank/DDBJ databases">
        <authorList>
            <person name="Gilroy R."/>
        </authorList>
    </citation>
    <scope>NUCLEOTIDE SEQUENCE</scope>
    <source>
        <strain evidence="6">ChiHjej13B12-9602</strain>
    </source>
</reference>
<comment type="similarity">
    <text evidence="1 3">Belongs to the LeuD family. LeuD type 2 subfamily.</text>
</comment>
<feature type="domain" description="Aconitase A/isopropylmalate dehydratase small subunit swivel" evidence="5">
    <location>
        <begin position="53"/>
        <end position="162"/>
    </location>
</feature>
<dbReference type="InterPro" id="IPR011827">
    <property type="entry name" value="LeuD_type2/HacB/DmdB"/>
</dbReference>
<comment type="subunit">
    <text evidence="3">Heterodimer of LeuC and LeuD.</text>
</comment>
<gene>
    <name evidence="3" type="primary">leuD</name>
    <name evidence="6" type="ORF">K8V70_02665</name>
</gene>
<evidence type="ECO:0000256" key="2">
    <source>
        <dbReference type="ARBA" id="ARBA00023239"/>
    </source>
</evidence>
<dbReference type="NCBIfam" id="TIGR02087">
    <property type="entry name" value="LEUD_arch"/>
    <property type="match status" value="1"/>
</dbReference>
<reference evidence="6" key="1">
    <citation type="journal article" date="2021" name="PeerJ">
        <title>Extensive microbial diversity within the chicken gut microbiome revealed by metagenomics and culture.</title>
        <authorList>
            <person name="Gilroy R."/>
            <person name="Ravi A."/>
            <person name="Getino M."/>
            <person name="Pursley I."/>
            <person name="Horton D.L."/>
            <person name="Alikhan N.F."/>
            <person name="Baker D."/>
            <person name="Gharbi K."/>
            <person name="Hall N."/>
            <person name="Watson M."/>
            <person name="Adriaenssens E.M."/>
            <person name="Foster-Nyarko E."/>
            <person name="Jarju S."/>
            <person name="Secka A."/>
            <person name="Antonio M."/>
            <person name="Oren A."/>
            <person name="Chaudhuri R.R."/>
            <person name="La Ragione R."/>
            <person name="Hildebrand F."/>
            <person name="Pallen M.J."/>
        </authorList>
    </citation>
    <scope>NUCLEOTIDE SEQUENCE</scope>
    <source>
        <strain evidence="6">ChiHjej13B12-9602</strain>
    </source>
</reference>
<keyword evidence="3" id="KW-0028">Amino-acid biosynthesis</keyword>